<evidence type="ECO:0000256" key="4">
    <source>
        <dbReference type="SAM" id="Phobius"/>
    </source>
</evidence>
<feature type="chain" id="PRO_5007890079" description="Galactose oxidase" evidence="5">
    <location>
        <begin position="22"/>
        <end position="877"/>
    </location>
</feature>
<proteinExistence type="predicted"/>
<dbReference type="Pfam" id="PF24681">
    <property type="entry name" value="Kelch_KLHDC2_KLHL20_DRC7"/>
    <property type="match status" value="1"/>
</dbReference>
<dbReference type="SUPFAM" id="SSF50965">
    <property type="entry name" value="Galactose oxidase, central domain"/>
    <property type="match status" value="1"/>
</dbReference>
<dbReference type="Proteomes" id="UP000077315">
    <property type="component" value="Unassembled WGS sequence"/>
</dbReference>
<dbReference type="InParanoid" id="A0A167LX81"/>
<dbReference type="RefSeq" id="XP_018289316.1">
    <property type="nucleotide sequence ID" value="XM_018441642.1"/>
</dbReference>
<organism evidence="6 7">
    <name type="scientific">Phycomyces blakesleeanus (strain ATCC 8743b / DSM 1359 / FGSC 10004 / NBRC 33097 / NRRL 1555)</name>
    <dbReference type="NCBI Taxonomy" id="763407"/>
    <lineage>
        <taxon>Eukaryota</taxon>
        <taxon>Fungi</taxon>
        <taxon>Fungi incertae sedis</taxon>
        <taxon>Mucoromycota</taxon>
        <taxon>Mucoromycotina</taxon>
        <taxon>Mucoromycetes</taxon>
        <taxon>Mucorales</taxon>
        <taxon>Phycomycetaceae</taxon>
        <taxon>Phycomyces</taxon>
    </lineage>
</organism>
<dbReference type="AlphaFoldDB" id="A0A167LX81"/>
<evidence type="ECO:0000313" key="6">
    <source>
        <dbReference type="EMBL" id="OAD71276.1"/>
    </source>
</evidence>
<protein>
    <recommendedName>
        <fullName evidence="8">Galactose oxidase</fullName>
    </recommendedName>
</protein>
<dbReference type="VEuPathDB" id="FungiDB:PHYBLDRAFT_66447"/>
<keyword evidence="2" id="KW-0677">Repeat</keyword>
<keyword evidence="5" id="KW-0732">Signal</keyword>
<keyword evidence="4" id="KW-0472">Membrane</keyword>
<keyword evidence="4" id="KW-0812">Transmembrane</keyword>
<evidence type="ECO:0000313" key="7">
    <source>
        <dbReference type="Proteomes" id="UP000077315"/>
    </source>
</evidence>
<keyword evidence="4" id="KW-1133">Transmembrane helix</keyword>
<gene>
    <name evidence="6" type="ORF">PHYBLDRAFT_66447</name>
</gene>
<accession>A0A167LX81</accession>
<sequence length="877" mass="98644">MNYLIWGVFLAGLTLLSLIEASYDLPLEFAGSIKRRSGAATLVHDNVVYTYGGEIYDHPYSNLFTSVSLSDSGDIIYQNVSQQTPGPMCTVSNIILLPDNETIILFIGRYVEYKFPDTFQIYTYNLNDPLASWTKLEPPTGAVWPPARKDYSVTLAPNNKIYIYGGADMNTSAILNEMYSFDPNTNLFTNLTQPDLIYVNSHTAIALPNGTIVYATGRIGRLATEGLIQVPPDQVLLYDTNTDTWETVHTGGASFLARTNAGALLDPTQRYIFLFGGLYTDDVYQELLNDFYVLDTMTWTWIEPNITGFPPGPRNQASMAFVADDLLMIFFGQAMTISRNDFNILRFNTDNSIYSWLKDSDELVYPNRKKDKKGSILSTSAIVGISLAGVCVVLMIFCAFKFWSQVKTWPLLVYNGIIWSPRFGEPTWTEGFRLSSRCISLGLLAFYFAYAIREISDSTKATVVLKSSSSTIQSPDIRFCFDGWNNSAGAKSSDRPHLLCSTDEGYDCVDFVTGLDMSVHQPAFSDRIGDVSCFLFAPPKRFNLVEDAGQQGLGTTLIFALYGDPGVNGAIHTTIYPPGMDPNVGIYGVKTTDVGQKMSDKQVNDWIVADLDDRYAINVHSVYPKTVSTLSYQIQDHQYLVDNKWNKIGFLQDYDHIPEISTIYRPGVVSDSIKARGKYHVSTLRVFPNEYVTMISQEKAMSTVLNMIGSLGGVISLMAAVQLVLFGFRPTSPWGIVQRFAFGSFKTSIDRSLRNEFNYPYKSIPLVHRISNLHTSPSSETVVSLNRQDVNSQLLENDTVPETNSERRFHQIEERMQLMEKLLQAYYVDNEIFKELDKAIRRDEPRGRSIDEMIPDYEAQTGTRNRSHQRRLSESKL</sequence>
<feature type="transmembrane region" description="Helical" evidence="4">
    <location>
        <begin position="376"/>
        <end position="403"/>
    </location>
</feature>
<feature type="transmembrane region" description="Helical" evidence="4">
    <location>
        <begin position="704"/>
        <end position="728"/>
    </location>
</feature>
<evidence type="ECO:0000256" key="1">
    <source>
        <dbReference type="ARBA" id="ARBA00022441"/>
    </source>
</evidence>
<keyword evidence="1" id="KW-0880">Kelch repeat</keyword>
<dbReference type="PANTHER" id="PTHR46093:SF18">
    <property type="entry name" value="FIBRONECTIN TYPE-III DOMAIN-CONTAINING PROTEIN"/>
    <property type="match status" value="1"/>
</dbReference>
<dbReference type="InterPro" id="IPR011043">
    <property type="entry name" value="Gal_Oxase/kelch_b-propeller"/>
</dbReference>
<dbReference type="STRING" id="763407.A0A167LX81"/>
<dbReference type="EMBL" id="KV440986">
    <property type="protein sequence ID" value="OAD71276.1"/>
    <property type="molecule type" value="Genomic_DNA"/>
</dbReference>
<dbReference type="OrthoDB" id="5594682at2759"/>
<keyword evidence="7" id="KW-1185">Reference proteome</keyword>
<name>A0A167LX81_PHYB8</name>
<dbReference type="GeneID" id="29002548"/>
<dbReference type="Gene3D" id="2.120.10.80">
    <property type="entry name" value="Kelch-type beta propeller"/>
    <property type="match status" value="2"/>
</dbReference>
<reference evidence="7" key="1">
    <citation type="submission" date="2015-06" db="EMBL/GenBank/DDBJ databases">
        <title>Expansion of signal transduction pathways in fungi by whole-genome duplication.</title>
        <authorList>
            <consortium name="DOE Joint Genome Institute"/>
            <person name="Corrochano L.M."/>
            <person name="Kuo A."/>
            <person name="Marcet-Houben M."/>
            <person name="Polaino S."/>
            <person name="Salamov A."/>
            <person name="Villalobos J.M."/>
            <person name="Alvarez M.I."/>
            <person name="Avalos J."/>
            <person name="Benito E.P."/>
            <person name="Benoit I."/>
            <person name="Burger G."/>
            <person name="Camino L.P."/>
            <person name="Canovas D."/>
            <person name="Cerda-Olmedo E."/>
            <person name="Cheng J.-F."/>
            <person name="Dominguez A."/>
            <person name="Elias M."/>
            <person name="Eslava A.P."/>
            <person name="Glaser F."/>
            <person name="Grimwood J."/>
            <person name="Gutierrez G."/>
            <person name="Heitman J."/>
            <person name="Henrissat B."/>
            <person name="Iturriaga E.A."/>
            <person name="Lang B.F."/>
            <person name="Lavin J.L."/>
            <person name="Lee S."/>
            <person name="Li W."/>
            <person name="Lindquist E."/>
            <person name="Lopez-Garcia S."/>
            <person name="Luque E.M."/>
            <person name="Marcos A.T."/>
            <person name="Martin J."/>
            <person name="McCluskey K."/>
            <person name="Medina H.R."/>
            <person name="Miralles-Duran A."/>
            <person name="Miyazaki A."/>
            <person name="Munoz-Torres E."/>
            <person name="Oguiza J.A."/>
            <person name="Ohm R."/>
            <person name="Olmedo M."/>
            <person name="Orejas M."/>
            <person name="Ortiz-Castellanos L."/>
            <person name="Pisabarro A.G."/>
            <person name="Rodriguez-Romero J."/>
            <person name="Ruiz-Herrera J."/>
            <person name="Ruiz-Vazquez R."/>
            <person name="Sanz C."/>
            <person name="Schackwitz W."/>
            <person name="Schmutz J."/>
            <person name="Shahriari M."/>
            <person name="Shelest E."/>
            <person name="Silva-Franco F."/>
            <person name="Soanes D."/>
            <person name="Syed K."/>
            <person name="Tagua V.G."/>
            <person name="Talbot N.J."/>
            <person name="Thon M."/>
            <person name="De vries R.P."/>
            <person name="Wiebenga A."/>
            <person name="Yadav J.S."/>
            <person name="Braun E.L."/>
            <person name="Baker S."/>
            <person name="Garre V."/>
            <person name="Horwitz B."/>
            <person name="Torres-Martinez S."/>
            <person name="Idnurm A."/>
            <person name="Herrera-Estrella A."/>
            <person name="Gabaldon T."/>
            <person name="Grigoriev I.V."/>
        </authorList>
    </citation>
    <scope>NUCLEOTIDE SEQUENCE [LARGE SCALE GENOMIC DNA]</scope>
    <source>
        <strain evidence="7">NRRL 1555(-)</strain>
    </source>
</reference>
<feature type="signal peptide" evidence="5">
    <location>
        <begin position="1"/>
        <end position="21"/>
    </location>
</feature>
<evidence type="ECO:0000256" key="5">
    <source>
        <dbReference type="SAM" id="SignalP"/>
    </source>
</evidence>
<evidence type="ECO:0008006" key="8">
    <source>
        <dbReference type="Google" id="ProtNLM"/>
    </source>
</evidence>
<feature type="region of interest" description="Disordered" evidence="3">
    <location>
        <begin position="851"/>
        <end position="877"/>
    </location>
</feature>
<dbReference type="PANTHER" id="PTHR46093">
    <property type="entry name" value="ACYL-COA-BINDING DOMAIN-CONTAINING PROTEIN 5"/>
    <property type="match status" value="1"/>
</dbReference>
<evidence type="ECO:0000256" key="2">
    <source>
        <dbReference type="ARBA" id="ARBA00022737"/>
    </source>
</evidence>
<dbReference type="InterPro" id="IPR015915">
    <property type="entry name" value="Kelch-typ_b-propeller"/>
</dbReference>
<evidence type="ECO:0000256" key="3">
    <source>
        <dbReference type="SAM" id="MobiDB-lite"/>
    </source>
</evidence>